<proteinExistence type="predicted"/>
<dbReference type="Proteomes" id="UP001219862">
    <property type="component" value="Unassembled WGS sequence"/>
</dbReference>
<dbReference type="RefSeq" id="WP_273595057.1">
    <property type="nucleotide sequence ID" value="NZ_JAQQXS010000002.1"/>
</dbReference>
<reference evidence="2 3" key="1">
    <citation type="submission" date="2022-10" db="EMBL/GenBank/DDBJ databases">
        <title>paucibacter sp. hw8 Genome sequencing.</title>
        <authorList>
            <person name="Park S."/>
        </authorList>
    </citation>
    <scope>NUCLEOTIDE SEQUENCE [LARGE SCALE GENOMIC DNA]</scope>
    <source>
        <strain evidence="3">hw8</strain>
    </source>
</reference>
<protein>
    <submittedName>
        <fullName evidence="2">Uncharacterized protein</fullName>
    </submittedName>
</protein>
<keyword evidence="1" id="KW-1133">Transmembrane helix</keyword>
<evidence type="ECO:0000256" key="1">
    <source>
        <dbReference type="SAM" id="Phobius"/>
    </source>
</evidence>
<accession>A0ABT5KLZ5</accession>
<organism evidence="2 3">
    <name type="scientific">Roseateles koreensis</name>
    <dbReference type="NCBI Taxonomy" id="2987526"/>
    <lineage>
        <taxon>Bacteria</taxon>
        <taxon>Pseudomonadati</taxon>
        <taxon>Pseudomonadota</taxon>
        <taxon>Betaproteobacteria</taxon>
        <taxon>Burkholderiales</taxon>
        <taxon>Sphaerotilaceae</taxon>
        <taxon>Roseateles</taxon>
    </lineage>
</organism>
<keyword evidence="3" id="KW-1185">Reference proteome</keyword>
<sequence length="92" mass="10129">MKVSTAWILFALFAILTAIGDGNYEPQRQRLLAIHEKACQEYKLNYDCMKVTNAAYTGSAQGWLKVVLPGGAALIALSLALFVSLRELNKPE</sequence>
<feature type="transmembrane region" description="Helical" evidence="1">
    <location>
        <begin position="66"/>
        <end position="85"/>
    </location>
</feature>
<name>A0ABT5KLZ5_9BURK</name>
<keyword evidence="1" id="KW-0472">Membrane</keyword>
<evidence type="ECO:0000313" key="3">
    <source>
        <dbReference type="Proteomes" id="UP001219862"/>
    </source>
</evidence>
<dbReference type="EMBL" id="JAQQXS010000002">
    <property type="protein sequence ID" value="MDC8783930.1"/>
    <property type="molecule type" value="Genomic_DNA"/>
</dbReference>
<keyword evidence="1" id="KW-0812">Transmembrane</keyword>
<evidence type="ECO:0000313" key="2">
    <source>
        <dbReference type="EMBL" id="MDC8783930.1"/>
    </source>
</evidence>
<gene>
    <name evidence="2" type="ORF">PRZ01_01840</name>
</gene>
<comment type="caution">
    <text evidence="2">The sequence shown here is derived from an EMBL/GenBank/DDBJ whole genome shotgun (WGS) entry which is preliminary data.</text>
</comment>